<name>A0A1I7X9C6_HETBA</name>
<dbReference type="InterPro" id="IPR050227">
    <property type="entry name" value="Rab"/>
</dbReference>
<dbReference type="GO" id="GO:0003924">
    <property type="term" value="F:GTPase activity"/>
    <property type="evidence" value="ECO:0007669"/>
    <property type="project" value="InterPro"/>
</dbReference>
<evidence type="ECO:0000256" key="1">
    <source>
        <dbReference type="ARBA" id="ARBA00022741"/>
    </source>
</evidence>
<proteinExistence type="predicted"/>
<dbReference type="InterPro" id="IPR027417">
    <property type="entry name" value="P-loop_NTPase"/>
</dbReference>
<evidence type="ECO:0000313" key="3">
    <source>
        <dbReference type="Proteomes" id="UP000095283"/>
    </source>
</evidence>
<evidence type="ECO:0000256" key="2">
    <source>
        <dbReference type="ARBA" id="ARBA00023134"/>
    </source>
</evidence>
<dbReference type="PANTHER" id="PTHR47977">
    <property type="entry name" value="RAS-RELATED PROTEIN RAB"/>
    <property type="match status" value="1"/>
</dbReference>
<sequence length="179" mass="19553">MCGDAAVGKSSLVLRLISGKHANNLPSTLGIDFHVKTVGIDGRNVALQFRSLCKSYFRRADGAILVYDVTAERSFLRIREWIDTINESVERHIPVVLVGNKTDLRLREDEGIPTKDGSALAAVSSFNIFLMDGSNVETTILTLAREMMAVEDVEVRAAGVILSPRTRHSAGCFSKCSKS</sequence>
<dbReference type="PROSITE" id="PS51421">
    <property type="entry name" value="RAS"/>
    <property type="match status" value="1"/>
</dbReference>
<dbReference type="PROSITE" id="PS51419">
    <property type="entry name" value="RAB"/>
    <property type="match status" value="1"/>
</dbReference>
<evidence type="ECO:0000313" key="4">
    <source>
        <dbReference type="WBParaSite" id="Hba_14267"/>
    </source>
</evidence>
<accession>A0A1I7X9C6</accession>
<dbReference type="GO" id="GO:0005525">
    <property type="term" value="F:GTP binding"/>
    <property type="evidence" value="ECO:0007669"/>
    <property type="project" value="UniProtKB-KW"/>
</dbReference>
<dbReference type="SMART" id="SM00175">
    <property type="entry name" value="RAB"/>
    <property type="match status" value="1"/>
</dbReference>
<dbReference type="CDD" id="cd00154">
    <property type="entry name" value="Rab"/>
    <property type="match status" value="1"/>
</dbReference>
<dbReference type="Proteomes" id="UP000095283">
    <property type="component" value="Unplaced"/>
</dbReference>
<dbReference type="WBParaSite" id="Hba_14267">
    <property type="protein sequence ID" value="Hba_14267"/>
    <property type="gene ID" value="Hba_14267"/>
</dbReference>
<keyword evidence="1" id="KW-0547">Nucleotide-binding</keyword>
<dbReference type="AlphaFoldDB" id="A0A1I7X9C6"/>
<keyword evidence="2" id="KW-0342">GTP-binding</keyword>
<dbReference type="FunFam" id="3.40.50.300:FF:001447">
    <property type="entry name" value="Ras-related protein Rab-1B"/>
    <property type="match status" value="1"/>
</dbReference>
<reference evidence="4" key="1">
    <citation type="submission" date="2016-11" db="UniProtKB">
        <authorList>
            <consortium name="WormBaseParasite"/>
        </authorList>
    </citation>
    <scope>IDENTIFICATION</scope>
</reference>
<protein>
    <submittedName>
        <fullName evidence="4">Ras-related protein Rab-18</fullName>
    </submittedName>
</protein>
<organism evidence="3 4">
    <name type="scientific">Heterorhabditis bacteriophora</name>
    <name type="common">Entomopathogenic nematode worm</name>
    <dbReference type="NCBI Taxonomy" id="37862"/>
    <lineage>
        <taxon>Eukaryota</taxon>
        <taxon>Metazoa</taxon>
        <taxon>Ecdysozoa</taxon>
        <taxon>Nematoda</taxon>
        <taxon>Chromadorea</taxon>
        <taxon>Rhabditida</taxon>
        <taxon>Rhabditina</taxon>
        <taxon>Rhabditomorpha</taxon>
        <taxon>Strongyloidea</taxon>
        <taxon>Heterorhabditidae</taxon>
        <taxon>Heterorhabditis</taxon>
    </lineage>
</organism>
<dbReference type="SMART" id="SM00174">
    <property type="entry name" value="RHO"/>
    <property type="match status" value="1"/>
</dbReference>
<dbReference type="Gene3D" id="3.40.50.300">
    <property type="entry name" value="P-loop containing nucleotide triphosphate hydrolases"/>
    <property type="match status" value="1"/>
</dbReference>
<dbReference type="SUPFAM" id="SSF52540">
    <property type="entry name" value="P-loop containing nucleoside triphosphate hydrolases"/>
    <property type="match status" value="1"/>
</dbReference>
<keyword evidence="3" id="KW-1185">Reference proteome</keyword>
<dbReference type="InterPro" id="IPR001806">
    <property type="entry name" value="Small_GTPase"/>
</dbReference>
<dbReference type="SMART" id="SM00173">
    <property type="entry name" value="RAS"/>
    <property type="match status" value="1"/>
</dbReference>
<dbReference type="Pfam" id="PF00071">
    <property type="entry name" value="Ras"/>
    <property type="match status" value="1"/>
</dbReference>
<dbReference type="PRINTS" id="PR00449">
    <property type="entry name" value="RASTRNSFRMNG"/>
</dbReference>